<name>A0ACC2F2U2_DALPE</name>
<reference evidence="1" key="1">
    <citation type="submission" date="2021-05" db="EMBL/GenBank/DDBJ databases">
        <authorList>
            <person name="Pan Q."/>
            <person name="Jouanno E."/>
            <person name="Zahm M."/>
            <person name="Klopp C."/>
            <person name="Cabau C."/>
            <person name="Louis A."/>
            <person name="Berthelot C."/>
            <person name="Parey E."/>
            <person name="Roest Crollius H."/>
            <person name="Montfort J."/>
            <person name="Robinson-Rechavi M."/>
            <person name="Bouchez O."/>
            <person name="Lampietro C."/>
            <person name="Lopez Roques C."/>
            <person name="Donnadieu C."/>
            <person name="Postlethwait J."/>
            <person name="Bobe J."/>
            <person name="Dillon D."/>
            <person name="Chandos A."/>
            <person name="von Hippel F."/>
            <person name="Guiguen Y."/>
        </authorList>
    </citation>
    <scope>NUCLEOTIDE SEQUENCE</scope>
    <source>
        <strain evidence="1">YG-Jan2019</strain>
    </source>
</reference>
<evidence type="ECO:0000313" key="1">
    <source>
        <dbReference type="EMBL" id="KAJ7985595.1"/>
    </source>
</evidence>
<comment type="caution">
    <text evidence="1">The sequence shown here is derived from an EMBL/GenBank/DDBJ whole genome shotgun (WGS) entry which is preliminary data.</text>
</comment>
<protein>
    <submittedName>
        <fullName evidence="1">Uncharacterized protein</fullName>
    </submittedName>
</protein>
<dbReference type="Proteomes" id="UP001157502">
    <property type="component" value="Chromosome 36"/>
</dbReference>
<gene>
    <name evidence="1" type="ORF">DPEC_G00353700</name>
</gene>
<keyword evidence="2" id="KW-1185">Reference proteome</keyword>
<accession>A0ACC2F2U2</accession>
<evidence type="ECO:0000313" key="2">
    <source>
        <dbReference type="Proteomes" id="UP001157502"/>
    </source>
</evidence>
<proteinExistence type="predicted"/>
<dbReference type="EMBL" id="CM055763">
    <property type="protein sequence ID" value="KAJ7985595.1"/>
    <property type="molecule type" value="Genomic_DNA"/>
</dbReference>
<organism evidence="1 2">
    <name type="scientific">Dallia pectoralis</name>
    <name type="common">Alaska blackfish</name>
    <dbReference type="NCBI Taxonomy" id="75939"/>
    <lineage>
        <taxon>Eukaryota</taxon>
        <taxon>Metazoa</taxon>
        <taxon>Chordata</taxon>
        <taxon>Craniata</taxon>
        <taxon>Vertebrata</taxon>
        <taxon>Euteleostomi</taxon>
        <taxon>Actinopterygii</taxon>
        <taxon>Neopterygii</taxon>
        <taxon>Teleostei</taxon>
        <taxon>Protacanthopterygii</taxon>
        <taxon>Esociformes</taxon>
        <taxon>Umbridae</taxon>
        <taxon>Dallia</taxon>
    </lineage>
</organism>
<sequence length="226" mass="25567">MLQSAEKDHILPERRLQLQLHALSKSISCCVVERLCMHLLSSRTITQYENQVIMSQGTDMQKASQLLQVVLKKGRGACLLFYKSLESCCPDVYERITGIPAVETQDQLELSEKRNRSSPTYIINISHSNLSNFIVGDSSFQHVTTCEQPSFTQDLADLPQETIEGMYRSDHQRAVQVCTDPESQRSVQVYGSNLQYVIIGDNNTMLVGDTQEEDVDFLEEEPTESN</sequence>